<evidence type="ECO:0000313" key="1">
    <source>
        <dbReference type="EMBL" id="CAK9185148.1"/>
    </source>
</evidence>
<proteinExistence type="predicted"/>
<organism evidence="1 2">
    <name type="scientific">Ilex paraguariensis</name>
    <name type="common">yerba mate</name>
    <dbReference type="NCBI Taxonomy" id="185542"/>
    <lineage>
        <taxon>Eukaryota</taxon>
        <taxon>Viridiplantae</taxon>
        <taxon>Streptophyta</taxon>
        <taxon>Embryophyta</taxon>
        <taxon>Tracheophyta</taxon>
        <taxon>Spermatophyta</taxon>
        <taxon>Magnoliopsida</taxon>
        <taxon>eudicotyledons</taxon>
        <taxon>Gunneridae</taxon>
        <taxon>Pentapetalae</taxon>
        <taxon>asterids</taxon>
        <taxon>campanulids</taxon>
        <taxon>Aquifoliales</taxon>
        <taxon>Aquifoliaceae</taxon>
        <taxon>Ilex</taxon>
    </lineage>
</organism>
<protein>
    <submittedName>
        <fullName evidence="1">Uncharacterized protein</fullName>
    </submittedName>
</protein>
<reference evidence="1 2" key="1">
    <citation type="submission" date="2024-02" db="EMBL/GenBank/DDBJ databases">
        <authorList>
            <person name="Vignale AGUSTIN F."/>
            <person name="Sosa J E."/>
            <person name="Modenutti C."/>
        </authorList>
    </citation>
    <scope>NUCLEOTIDE SEQUENCE [LARGE SCALE GENOMIC DNA]</scope>
</reference>
<dbReference type="EMBL" id="CAUOFW020009191">
    <property type="protein sequence ID" value="CAK9185148.1"/>
    <property type="molecule type" value="Genomic_DNA"/>
</dbReference>
<gene>
    <name evidence="1" type="ORF">ILEXP_LOCUS55519</name>
</gene>
<evidence type="ECO:0000313" key="2">
    <source>
        <dbReference type="Proteomes" id="UP001642360"/>
    </source>
</evidence>
<comment type="caution">
    <text evidence="1">The sequence shown here is derived from an EMBL/GenBank/DDBJ whole genome shotgun (WGS) entry which is preliminary data.</text>
</comment>
<name>A0ABC8UVT7_9AQUA</name>
<sequence length="154" mass="17538">MKALFVLRSGALLPDYGPELQAIPNQSTFFFRENWSLKEKIVGDIFREEIFQGKTYRSVDQSLASEKDFDGSTQCATYAEDDCGEGIVEVRVIESVPSSSEATRDARELARVQMIMEDQLVVQEMKQRRRVAEGVNHHSYIFFIVEYNLSAKSA</sequence>
<dbReference type="Proteomes" id="UP001642360">
    <property type="component" value="Unassembled WGS sequence"/>
</dbReference>
<keyword evidence="2" id="KW-1185">Reference proteome</keyword>
<dbReference type="AlphaFoldDB" id="A0ABC8UVT7"/>
<accession>A0ABC8UVT7</accession>